<feature type="coiled-coil region" evidence="12">
    <location>
        <begin position="415"/>
        <end position="531"/>
    </location>
</feature>
<evidence type="ECO:0000256" key="9">
    <source>
        <dbReference type="ARBA" id="ARBA00026057"/>
    </source>
</evidence>
<evidence type="ECO:0000256" key="3">
    <source>
        <dbReference type="ARBA" id="ARBA00022737"/>
    </source>
</evidence>
<keyword evidence="5 11" id="KW-0067">ATP-binding</keyword>
<evidence type="ECO:0000256" key="2">
    <source>
        <dbReference type="ARBA" id="ARBA00008675"/>
    </source>
</evidence>
<keyword evidence="12" id="KW-0963">Cytoplasm</keyword>
<proteinExistence type="inferred from homology"/>
<name>A0A2N6MA19_9CYAN</name>
<evidence type="ECO:0000259" key="13">
    <source>
        <dbReference type="PROSITE" id="PS51903"/>
    </source>
</evidence>
<accession>A0A2N6MA19</accession>
<dbReference type="InterPro" id="IPR041546">
    <property type="entry name" value="ClpA/ClpB_AAA_lid"/>
</dbReference>
<dbReference type="SMART" id="SM01086">
    <property type="entry name" value="ClpB_D2-small"/>
    <property type="match status" value="1"/>
</dbReference>
<dbReference type="InterPro" id="IPR018368">
    <property type="entry name" value="ClpA/B_CS1"/>
</dbReference>
<dbReference type="Proteomes" id="UP000234966">
    <property type="component" value="Unassembled WGS sequence"/>
</dbReference>
<evidence type="ECO:0000256" key="6">
    <source>
        <dbReference type="ARBA" id="ARBA00023016"/>
    </source>
</evidence>
<dbReference type="Pfam" id="PF17871">
    <property type="entry name" value="AAA_lid_9"/>
    <property type="match status" value="1"/>
</dbReference>
<organism evidence="14 15">
    <name type="scientific">Fischerella thermalis CCMEE 5330</name>
    <dbReference type="NCBI Taxonomy" id="2019670"/>
    <lineage>
        <taxon>Bacteria</taxon>
        <taxon>Bacillati</taxon>
        <taxon>Cyanobacteriota</taxon>
        <taxon>Cyanophyceae</taxon>
        <taxon>Nostocales</taxon>
        <taxon>Hapalosiphonaceae</taxon>
        <taxon>Fischerella</taxon>
    </lineage>
</organism>
<evidence type="ECO:0000256" key="4">
    <source>
        <dbReference type="ARBA" id="ARBA00022741"/>
    </source>
</evidence>
<comment type="subunit">
    <text evidence="9">Homohexamer. The oligomerization is ATP-dependent.</text>
</comment>
<comment type="function">
    <text evidence="12">Part of a stress-induced multi-chaperone system, it is involved in the recovery of the cell from heat-induced damage, in cooperation with DnaK, DnaJ and GrpE.</text>
</comment>
<dbReference type="InterPro" id="IPR019489">
    <property type="entry name" value="Clp_ATPase_C"/>
</dbReference>
<evidence type="ECO:0000256" key="10">
    <source>
        <dbReference type="PROSITE-ProRule" id="PRU01251"/>
    </source>
</evidence>
<dbReference type="EMBL" id="NMQI01000278">
    <property type="protein sequence ID" value="PMB43624.1"/>
    <property type="molecule type" value="Genomic_DNA"/>
</dbReference>
<dbReference type="NCBIfam" id="TIGR03346">
    <property type="entry name" value="chaperone_ClpB"/>
    <property type="match status" value="1"/>
</dbReference>
<dbReference type="PROSITE" id="PS00871">
    <property type="entry name" value="CLPAB_2"/>
    <property type="match status" value="1"/>
</dbReference>
<keyword evidence="8 11" id="KW-0143">Chaperone</keyword>
<comment type="subcellular location">
    <subcellularLocation>
        <location evidence="1 12">Cytoplasm</location>
    </subcellularLocation>
</comment>
<dbReference type="InterPro" id="IPR003593">
    <property type="entry name" value="AAA+_ATPase"/>
</dbReference>
<dbReference type="InterPro" id="IPR036628">
    <property type="entry name" value="Clp_N_dom_sf"/>
</dbReference>
<dbReference type="InterPro" id="IPR003959">
    <property type="entry name" value="ATPase_AAA_core"/>
</dbReference>
<comment type="subunit">
    <text evidence="12">Homohexamer; The oligomerization is ATP-dependent.</text>
</comment>
<dbReference type="InterPro" id="IPR050130">
    <property type="entry name" value="ClpA_ClpB"/>
</dbReference>
<evidence type="ECO:0000256" key="1">
    <source>
        <dbReference type="ARBA" id="ARBA00004496"/>
    </source>
</evidence>
<dbReference type="GO" id="GO:0042026">
    <property type="term" value="P:protein refolding"/>
    <property type="evidence" value="ECO:0007669"/>
    <property type="project" value="UniProtKB-UniRule"/>
</dbReference>
<keyword evidence="6 12" id="KW-0346">Stress response</keyword>
<dbReference type="InterPro" id="IPR001270">
    <property type="entry name" value="ClpA/B"/>
</dbReference>
<comment type="similarity">
    <text evidence="2 11">Belongs to the ClpA/ClpB family.</text>
</comment>
<dbReference type="PROSITE" id="PS51903">
    <property type="entry name" value="CLP_R"/>
    <property type="match status" value="1"/>
</dbReference>
<dbReference type="GO" id="GO:0005737">
    <property type="term" value="C:cytoplasm"/>
    <property type="evidence" value="ECO:0007669"/>
    <property type="project" value="UniProtKB-SubCell"/>
</dbReference>
<dbReference type="FunFam" id="3.40.50.300:FF:000025">
    <property type="entry name" value="ATP-dependent Clp protease subunit"/>
    <property type="match status" value="1"/>
</dbReference>
<dbReference type="InterPro" id="IPR017730">
    <property type="entry name" value="Chaperonin_ClpB"/>
</dbReference>
<dbReference type="PANTHER" id="PTHR11638">
    <property type="entry name" value="ATP-DEPENDENT CLP PROTEASE"/>
    <property type="match status" value="1"/>
</dbReference>
<keyword evidence="4 11" id="KW-0547">Nucleotide-binding</keyword>
<reference evidence="14 15" key="1">
    <citation type="submission" date="2017-07" db="EMBL/GenBank/DDBJ databases">
        <title>Genomes of Fischerella (Mastigocladus) sp. strains.</title>
        <authorList>
            <person name="Miller S.R."/>
        </authorList>
    </citation>
    <scope>NUCLEOTIDE SEQUENCE [LARGE SCALE GENOMIC DNA]</scope>
    <source>
        <strain evidence="14 15">CCMEE 5330</strain>
    </source>
</reference>
<dbReference type="InterPro" id="IPR027417">
    <property type="entry name" value="P-loop_NTPase"/>
</dbReference>
<evidence type="ECO:0000256" key="7">
    <source>
        <dbReference type="ARBA" id="ARBA00023054"/>
    </source>
</evidence>
<dbReference type="Gene3D" id="3.40.50.300">
    <property type="entry name" value="P-loop containing nucleotide triphosphate hydrolases"/>
    <property type="match status" value="3"/>
</dbReference>
<dbReference type="GO" id="GO:0005524">
    <property type="term" value="F:ATP binding"/>
    <property type="evidence" value="ECO:0007669"/>
    <property type="project" value="UniProtKB-UniRule"/>
</dbReference>
<dbReference type="SMART" id="SM00382">
    <property type="entry name" value="AAA"/>
    <property type="match status" value="2"/>
</dbReference>
<evidence type="ECO:0000256" key="11">
    <source>
        <dbReference type="RuleBase" id="RU004432"/>
    </source>
</evidence>
<dbReference type="SUPFAM" id="SSF52540">
    <property type="entry name" value="P-loop containing nucleoside triphosphate hydrolases"/>
    <property type="match status" value="2"/>
</dbReference>
<evidence type="ECO:0000256" key="8">
    <source>
        <dbReference type="ARBA" id="ARBA00023186"/>
    </source>
</evidence>
<dbReference type="FunFam" id="1.10.8.60:FF:000017">
    <property type="entry name" value="ATP-dependent chaperone ClpB"/>
    <property type="match status" value="1"/>
</dbReference>
<evidence type="ECO:0000313" key="14">
    <source>
        <dbReference type="EMBL" id="PMB43624.1"/>
    </source>
</evidence>
<dbReference type="InterPro" id="IPR004176">
    <property type="entry name" value="Clp_R_N"/>
</dbReference>
<dbReference type="PROSITE" id="PS00870">
    <property type="entry name" value="CLPAB_1"/>
    <property type="match status" value="1"/>
</dbReference>
<dbReference type="CDD" id="cd19499">
    <property type="entry name" value="RecA-like_ClpB_Hsp104-like"/>
    <property type="match status" value="1"/>
</dbReference>
<dbReference type="Gene3D" id="1.10.8.60">
    <property type="match status" value="1"/>
</dbReference>
<dbReference type="Gene3D" id="1.10.1780.10">
    <property type="entry name" value="Clp, N-terminal domain"/>
    <property type="match status" value="1"/>
</dbReference>
<keyword evidence="3 10" id="KW-0677">Repeat</keyword>
<gene>
    <name evidence="12 14" type="primary">clpB</name>
    <name evidence="14" type="ORF">CEN41_12515</name>
</gene>
<dbReference type="FunFam" id="3.40.50.300:FF:000010">
    <property type="entry name" value="Chaperone clpB 1, putative"/>
    <property type="match status" value="1"/>
</dbReference>
<evidence type="ECO:0000256" key="12">
    <source>
        <dbReference type="RuleBase" id="RU362034"/>
    </source>
</evidence>
<dbReference type="SUPFAM" id="SSF81923">
    <property type="entry name" value="Double Clp-N motif"/>
    <property type="match status" value="1"/>
</dbReference>
<evidence type="ECO:0000256" key="5">
    <source>
        <dbReference type="ARBA" id="ARBA00022840"/>
    </source>
</evidence>
<protein>
    <recommendedName>
        <fullName evidence="12">Chaperone protein ClpB</fullName>
    </recommendedName>
</protein>
<dbReference type="GO" id="GO:0034605">
    <property type="term" value="P:cellular response to heat"/>
    <property type="evidence" value="ECO:0007669"/>
    <property type="project" value="TreeGrafter"/>
</dbReference>
<dbReference type="CDD" id="cd00009">
    <property type="entry name" value="AAA"/>
    <property type="match status" value="1"/>
</dbReference>
<dbReference type="PANTHER" id="PTHR11638:SF18">
    <property type="entry name" value="HEAT SHOCK PROTEIN 104"/>
    <property type="match status" value="1"/>
</dbReference>
<dbReference type="InterPro" id="IPR028299">
    <property type="entry name" value="ClpA/B_CS2"/>
</dbReference>
<dbReference type="GO" id="GO:0016887">
    <property type="term" value="F:ATP hydrolysis activity"/>
    <property type="evidence" value="ECO:0007669"/>
    <property type="project" value="InterPro"/>
</dbReference>
<feature type="domain" description="Clp R" evidence="13">
    <location>
        <begin position="6"/>
        <end position="148"/>
    </location>
</feature>
<sequence length="889" mass="99943">MQPTDPDKFTDKAWEGIVKSQDIVRAYQQQQLDVEHLIIALLQQENGLAARILNRAGVDANRLLQQLEEFTRRQPKVGRSDQLYLGRSLDTLLDVAEEERVRMKDSYISVEHMLLAFVEDERVGRRIVKGFNLDTAKLEATIKAVRGSQKVTDQNPESRYEALQKFGRDLTEQAKSGRLDPVIGRDDEIRRVIQVLSRRSKNNPVLIGEPGVGKTAIAEALAQRIVNGDVPESLKNRQLIALDMGSLIAGAKYRGEFEDRLKSVLREVTESNGQIVLFIDELHTVVGAGSGQQGSMDAGNLLKPMLARGELRCIGATTLDEYRKYIEKDAALERRFQQVFVDQPSVENTISILRGLKERYEVHHNVKISDSALVAAATLSARYINDRFLPDKAIDLVDEAAAQLKMEITSKPAELEAIDRRLMQLEMEKLSLAGEEKAVPQTKERLARIELEISNLTAKQQDLNGQWQSEKQLLEAISALKQEEEKLRVQIEQAERAYDLNKAAQLKYGKLEGVQRDREAKETELLKIQSQGKTLLREQVTEADIAEIVAKWTGIPVNSLLESERQKLLKLESHLHERVIGQQEAVSAVAAAIRRARAGMKDPGRPIGSFLFMGPTGVGKTELARALAQFLFDSDDALVRLDMSEYMEKHSVSRLVGAPPGYVGYEEGGQLSEAIRRRPYSVVLLDEVEKAHPDVFNILLQVLDDGRITDSQGRTVDFRNTVIVMTSNIGSEHILDVSSDDSQYEKMRNRVMDALRSHFRPEFLNRVDDLIIFHALNRSEMQQIVRIQLKRVEYLLREQKISLEISPAACDYLVEVGYDPVYGARPIKRAIQREVENAIATKILDNTFIAGDTIIIDKGDSGLKFSKKSSLQVSIVANTVQLIESSSEN</sequence>
<dbReference type="RefSeq" id="WP_102206981.1">
    <property type="nucleotide sequence ID" value="NZ_NMQI01000278.1"/>
</dbReference>
<dbReference type="Pfam" id="PF02861">
    <property type="entry name" value="Clp_N"/>
    <property type="match status" value="1"/>
</dbReference>
<comment type="caution">
    <text evidence="14">The sequence shown here is derived from an EMBL/GenBank/DDBJ whole genome shotgun (WGS) entry which is preliminary data.</text>
</comment>
<dbReference type="Pfam" id="PF07724">
    <property type="entry name" value="AAA_2"/>
    <property type="match status" value="1"/>
</dbReference>
<dbReference type="FunFam" id="3.40.50.300:FF:000120">
    <property type="entry name" value="ATP-dependent chaperone ClpB"/>
    <property type="match status" value="1"/>
</dbReference>
<dbReference type="Pfam" id="PF10431">
    <property type="entry name" value="ClpB_D2-small"/>
    <property type="match status" value="1"/>
</dbReference>
<evidence type="ECO:0000313" key="15">
    <source>
        <dbReference type="Proteomes" id="UP000234966"/>
    </source>
</evidence>
<dbReference type="AlphaFoldDB" id="A0A2N6MA19"/>
<keyword evidence="7 12" id="KW-0175">Coiled coil</keyword>
<dbReference type="PRINTS" id="PR00300">
    <property type="entry name" value="CLPPROTEASEA"/>
</dbReference>
<dbReference type="Pfam" id="PF00004">
    <property type="entry name" value="AAA"/>
    <property type="match status" value="1"/>
</dbReference>